<protein>
    <recommendedName>
        <fullName evidence="11">Receptor-like serine/threonine-protein kinase</fullName>
        <ecNumber evidence="11">2.7.11.1</ecNumber>
    </recommendedName>
</protein>
<dbReference type="PANTHER" id="PTHR32444">
    <property type="entry name" value="BULB-TYPE LECTIN DOMAIN-CONTAINING PROTEIN"/>
    <property type="match status" value="1"/>
</dbReference>
<dbReference type="EMBL" id="JBCGBO010000004">
    <property type="protein sequence ID" value="KAK9209447.1"/>
    <property type="molecule type" value="Genomic_DNA"/>
</dbReference>
<dbReference type="InterPro" id="IPR011009">
    <property type="entry name" value="Kinase-like_dom_sf"/>
</dbReference>
<dbReference type="Gene3D" id="2.90.10.10">
    <property type="entry name" value="Bulb-type lectin domain"/>
    <property type="match status" value="1"/>
</dbReference>
<feature type="domain" description="Apple" evidence="16">
    <location>
        <begin position="336"/>
        <end position="403"/>
    </location>
</feature>
<comment type="similarity">
    <text evidence="11">Belongs to the protein kinase superfamily. Ser/Thr protein kinase family.</text>
</comment>
<dbReference type="Pfam" id="PF08276">
    <property type="entry name" value="PAN_2"/>
    <property type="match status" value="1"/>
</dbReference>
<evidence type="ECO:0000256" key="11">
    <source>
        <dbReference type="PIRNR" id="PIRNR000641"/>
    </source>
</evidence>
<dbReference type="Pfam" id="PF01453">
    <property type="entry name" value="B_lectin"/>
    <property type="match status" value="1"/>
</dbReference>
<dbReference type="PIRSF" id="PIRSF000641">
    <property type="entry name" value="SRK"/>
    <property type="match status" value="1"/>
</dbReference>
<dbReference type="PROSITE" id="PS50927">
    <property type="entry name" value="BULB_LECTIN"/>
    <property type="match status" value="1"/>
</dbReference>
<keyword evidence="8" id="KW-0325">Glycoprotein</keyword>
<dbReference type="PROSITE" id="PS50948">
    <property type="entry name" value="PAN"/>
    <property type="match status" value="1"/>
</dbReference>
<keyword evidence="4 11" id="KW-0547">Nucleotide-binding</keyword>
<keyword evidence="12" id="KW-1133">Transmembrane helix</keyword>
<keyword evidence="12" id="KW-0812">Transmembrane</keyword>
<dbReference type="InterPro" id="IPR001480">
    <property type="entry name" value="Bulb-type_lectin_dom"/>
</dbReference>
<dbReference type="SUPFAM" id="SSF51110">
    <property type="entry name" value="alpha-D-mannose-specific plant lectins"/>
    <property type="match status" value="1"/>
</dbReference>
<feature type="domain" description="Bulb-type lectin" evidence="15">
    <location>
        <begin position="25"/>
        <end position="145"/>
    </location>
</feature>
<evidence type="ECO:0000256" key="1">
    <source>
        <dbReference type="ARBA" id="ARBA00022527"/>
    </source>
</evidence>
<keyword evidence="18" id="KW-1185">Reference proteome</keyword>
<feature type="signal peptide" evidence="13">
    <location>
        <begin position="1"/>
        <end position="24"/>
    </location>
</feature>
<feature type="transmembrane region" description="Helical" evidence="12">
    <location>
        <begin position="436"/>
        <end position="457"/>
    </location>
</feature>
<accession>A0AAP0MK41</accession>
<dbReference type="CDD" id="cd00028">
    <property type="entry name" value="B_lectin"/>
    <property type="match status" value="1"/>
</dbReference>
<evidence type="ECO:0000256" key="13">
    <source>
        <dbReference type="SAM" id="SignalP"/>
    </source>
</evidence>
<dbReference type="PROSITE" id="PS50011">
    <property type="entry name" value="PROTEIN_KINASE_DOM"/>
    <property type="match status" value="1"/>
</dbReference>
<dbReference type="Pfam" id="PF00069">
    <property type="entry name" value="Pkinase"/>
    <property type="match status" value="1"/>
</dbReference>
<dbReference type="FunFam" id="1.10.510.10:FF:000060">
    <property type="entry name" value="G-type lectin S-receptor-like serine/threonine-protein kinase"/>
    <property type="match status" value="1"/>
</dbReference>
<evidence type="ECO:0000256" key="6">
    <source>
        <dbReference type="ARBA" id="ARBA00022840"/>
    </source>
</evidence>
<dbReference type="Proteomes" id="UP001428341">
    <property type="component" value="Unassembled WGS sequence"/>
</dbReference>
<dbReference type="Gene3D" id="1.10.510.10">
    <property type="entry name" value="Transferase(Phosphotransferase) domain 1"/>
    <property type="match status" value="1"/>
</dbReference>
<evidence type="ECO:0000256" key="7">
    <source>
        <dbReference type="ARBA" id="ARBA00023157"/>
    </source>
</evidence>
<keyword evidence="1 11" id="KW-0723">Serine/threonine-protein kinase</keyword>
<evidence type="ECO:0000256" key="12">
    <source>
        <dbReference type="SAM" id="Phobius"/>
    </source>
</evidence>
<evidence type="ECO:0000259" key="15">
    <source>
        <dbReference type="PROSITE" id="PS50927"/>
    </source>
</evidence>
<dbReference type="SMART" id="SM00473">
    <property type="entry name" value="PAN_AP"/>
    <property type="match status" value="1"/>
</dbReference>
<dbReference type="InterPro" id="IPR000719">
    <property type="entry name" value="Prot_kinase_dom"/>
</dbReference>
<dbReference type="EC" id="2.7.11.1" evidence="11"/>
<gene>
    <name evidence="17" type="ORF">WN944_001813</name>
</gene>
<dbReference type="CDD" id="cd01098">
    <property type="entry name" value="PAN_AP_plant"/>
    <property type="match status" value="1"/>
</dbReference>
<dbReference type="InterPro" id="IPR008271">
    <property type="entry name" value="Ser/Thr_kinase_AS"/>
</dbReference>
<keyword evidence="5 11" id="KW-0418">Kinase</keyword>
<dbReference type="GO" id="GO:0005524">
    <property type="term" value="F:ATP binding"/>
    <property type="evidence" value="ECO:0007669"/>
    <property type="project" value="UniProtKB-KW"/>
</dbReference>
<evidence type="ECO:0000256" key="3">
    <source>
        <dbReference type="ARBA" id="ARBA00022729"/>
    </source>
</evidence>
<keyword evidence="6 11" id="KW-0067">ATP-binding</keyword>
<keyword evidence="3 13" id="KW-0732">Signal</keyword>
<evidence type="ECO:0000313" key="17">
    <source>
        <dbReference type="EMBL" id="KAK9209447.1"/>
    </source>
</evidence>
<dbReference type="SMART" id="SM00220">
    <property type="entry name" value="S_TKc"/>
    <property type="match status" value="1"/>
</dbReference>
<dbReference type="InterPro" id="IPR036426">
    <property type="entry name" value="Bulb-type_lectin_dom_sf"/>
</dbReference>
<comment type="catalytic activity">
    <reaction evidence="10 11">
        <text>L-seryl-[protein] + ATP = O-phospho-L-seryl-[protein] + ADP + H(+)</text>
        <dbReference type="Rhea" id="RHEA:17989"/>
        <dbReference type="Rhea" id="RHEA-COMP:9863"/>
        <dbReference type="Rhea" id="RHEA-COMP:11604"/>
        <dbReference type="ChEBI" id="CHEBI:15378"/>
        <dbReference type="ChEBI" id="CHEBI:29999"/>
        <dbReference type="ChEBI" id="CHEBI:30616"/>
        <dbReference type="ChEBI" id="CHEBI:83421"/>
        <dbReference type="ChEBI" id="CHEBI:456216"/>
        <dbReference type="EC" id="2.7.11.1"/>
    </reaction>
</comment>
<evidence type="ECO:0000256" key="2">
    <source>
        <dbReference type="ARBA" id="ARBA00022679"/>
    </source>
</evidence>
<keyword evidence="7" id="KW-1015">Disulfide bond</keyword>
<keyword evidence="12" id="KW-0472">Membrane</keyword>
<evidence type="ECO:0000259" key="14">
    <source>
        <dbReference type="PROSITE" id="PS50011"/>
    </source>
</evidence>
<sequence>MKCLAVFIFFRLLILIFIIEFSFAADSLSSGKFITDGETLVSSFQSFELGFFSPGNSKNRYLGIWYKSSPRTLVWVANRNNPITEKNGVLTFSNNGSLLLLNQEKSAIWSSNSSRMLENPVAQLLDSGNLVLRDNISRSSEEYMWQSFDYPSDTLLPGMKLGWNLKTGFERYLTPWRSADDPTPGEFSLRLDISALPELVIISGSRKETRSGPWNGQQFGGIPRVKNSIFIPKLEHTEDELYFTFRPFNDEVITRLLVNESGTLQRLVWNETSTEWRMLYSWPFDTCDSYAQCGANDNCRISKTPICECLTGFISKSQDDWDSPETRRCVRKPSDCPSGEGFLKLPKMKLPENYWSNKSMNLKECEAECTKNCSCRAYANSDVTGEGSGCLMWFGDLVDLRECSEGYIWGQDFFIRVPASELVSVKHLNTKKRLKIIVAVSIISSTFILGLLLCIAWKKAKNKDRERSKLLPWKKRFSIITGIARGLLYLHQDSKLQVIHRDLKASNILLDINLNPKISDFGLARIFGGDDEEAQTERVAGTHGYMSPEYANDGTISMKSDVFSLGVLLVEIVSGKMNRGFRHPGHRHNLIGHAWLLWNVGRALELMDTCLEDSFVESQVLRCIQVGLLCVQKLPEDRPDMSSVVFLLANDGVALPQPRQPGFFTERGFTGGVLSNHEKCHSENALSVTMQEDQLAQKDKLIKSTIFKHFIVPNYQDDSKNLPGLRRPFVPGSSVAADIMAETGHSKPKL</sequence>
<feature type="domain" description="Protein kinase" evidence="14">
    <location>
        <begin position="378"/>
        <end position="663"/>
    </location>
</feature>
<dbReference type="AlphaFoldDB" id="A0AAP0MK41"/>
<dbReference type="InterPro" id="IPR024171">
    <property type="entry name" value="SRK-like_kinase"/>
</dbReference>
<evidence type="ECO:0000256" key="10">
    <source>
        <dbReference type="ARBA" id="ARBA00048679"/>
    </source>
</evidence>
<organism evidence="17 18">
    <name type="scientific">Citrus x changshan-huyou</name>
    <dbReference type="NCBI Taxonomy" id="2935761"/>
    <lineage>
        <taxon>Eukaryota</taxon>
        <taxon>Viridiplantae</taxon>
        <taxon>Streptophyta</taxon>
        <taxon>Embryophyta</taxon>
        <taxon>Tracheophyta</taxon>
        <taxon>Spermatophyta</taxon>
        <taxon>Magnoliopsida</taxon>
        <taxon>eudicotyledons</taxon>
        <taxon>Gunneridae</taxon>
        <taxon>Pentapetalae</taxon>
        <taxon>rosids</taxon>
        <taxon>malvids</taxon>
        <taxon>Sapindales</taxon>
        <taxon>Rutaceae</taxon>
        <taxon>Aurantioideae</taxon>
        <taxon>Citrus</taxon>
    </lineage>
</organism>
<dbReference type="GO" id="GO:0048544">
    <property type="term" value="P:recognition of pollen"/>
    <property type="evidence" value="ECO:0007669"/>
    <property type="project" value="InterPro"/>
</dbReference>
<name>A0AAP0MK41_9ROSI</name>
<dbReference type="Pfam" id="PF00954">
    <property type="entry name" value="S_locus_glycop"/>
    <property type="match status" value="1"/>
</dbReference>
<dbReference type="PANTHER" id="PTHR32444:SF118">
    <property type="entry name" value="OS09G0551150 PROTEIN"/>
    <property type="match status" value="1"/>
</dbReference>
<dbReference type="GO" id="GO:0004674">
    <property type="term" value="F:protein serine/threonine kinase activity"/>
    <property type="evidence" value="ECO:0007669"/>
    <property type="project" value="UniProtKB-KW"/>
</dbReference>
<dbReference type="FunFam" id="2.90.10.10:FF:000004">
    <property type="entry name" value="G-type lectin S-receptor-like serine/threonine-protein kinase"/>
    <property type="match status" value="1"/>
</dbReference>
<evidence type="ECO:0000256" key="5">
    <source>
        <dbReference type="ARBA" id="ARBA00022777"/>
    </source>
</evidence>
<evidence type="ECO:0000313" key="18">
    <source>
        <dbReference type="Proteomes" id="UP001428341"/>
    </source>
</evidence>
<comment type="catalytic activity">
    <reaction evidence="9 11">
        <text>L-threonyl-[protein] + ATP = O-phospho-L-threonyl-[protein] + ADP + H(+)</text>
        <dbReference type="Rhea" id="RHEA:46608"/>
        <dbReference type="Rhea" id="RHEA-COMP:11060"/>
        <dbReference type="Rhea" id="RHEA-COMP:11605"/>
        <dbReference type="ChEBI" id="CHEBI:15378"/>
        <dbReference type="ChEBI" id="CHEBI:30013"/>
        <dbReference type="ChEBI" id="CHEBI:30616"/>
        <dbReference type="ChEBI" id="CHEBI:61977"/>
        <dbReference type="ChEBI" id="CHEBI:456216"/>
        <dbReference type="EC" id="2.7.11.1"/>
    </reaction>
</comment>
<comment type="caution">
    <text evidence="17">The sequence shown here is derived from an EMBL/GenBank/DDBJ whole genome shotgun (WGS) entry which is preliminary data.</text>
</comment>
<dbReference type="PROSITE" id="PS00108">
    <property type="entry name" value="PROTEIN_KINASE_ST"/>
    <property type="match status" value="1"/>
</dbReference>
<evidence type="ECO:0000256" key="9">
    <source>
        <dbReference type="ARBA" id="ARBA00047899"/>
    </source>
</evidence>
<feature type="chain" id="PRO_5042924665" description="Receptor-like serine/threonine-protein kinase" evidence="13">
    <location>
        <begin position="25"/>
        <end position="750"/>
    </location>
</feature>
<evidence type="ECO:0000256" key="8">
    <source>
        <dbReference type="ARBA" id="ARBA00023180"/>
    </source>
</evidence>
<proteinExistence type="inferred from homology"/>
<dbReference type="InterPro" id="IPR000858">
    <property type="entry name" value="S_locus_glycoprot_dom"/>
</dbReference>
<dbReference type="InterPro" id="IPR003609">
    <property type="entry name" value="Pan_app"/>
</dbReference>
<dbReference type="SMART" id="SM00108">
    <property type="entry name" value="B_lectin"/>
    <property type="match status" value="1"/>
</dbReference>
<reference evidence="17 18" key="1">
    <citation type="submission" date="2024-05" db="EMBL/GenBank/DDBJ databases">
        <title>Haplotype-resolved chromosome-level genome assembly of Huyou (Citrus changshanensis).</title>
        <authorList>
            <person name="Miao C."/>
            <person name="Chen W."/>
            <person name="Wu Y."/>
            <person name="Wang L."/>
            <person name="Zhao S."/>
            <person name="Grierson D."/>
            <person name="Xu C."/>
            <person name="Chen K."/>
        </authorList>
    </citation>
    <scope>NUCLEOTIDE SEQUENCE [LARGE SCALE GENOMIC DNA]</scope>
    <source>
        <strain evidence="17">01-14</strain>
        <tissue evidence="17">Leaf</tissue>
    </source>
</reference>
<evidence type="ECO:0000259" key="16">
    <source>
        <dbReference type="PROSITE" id="PS50948"/>
    </source>
</evidence>
<keyword evidence="2 11" id="KW-0808">Transferase</keyword>
<dbReference type="SUPFAM" id="SSF56112">
    <property type="entry name" value="Protein kinase-like (PK-like)"/>
    <property type="match status" value="1"/>
</dbReference>
<evidence type="ECO:0000256" key="4">
    <source>
        <dbReference type="ARBA" id="ARBA00022741"/>
    </source>
</evidence>